<name>A0A9W6VDI9_9PSEU</name>
<protein>
    <submittedName>
        <fullName evidence="1">Uncharacterized protein</fullName>
    </submittedName>
</protein>
<evidence type="ECO:0000313" key="1">
    <source>
        <dbReference type="EMBL" id="GLY64820.1"/>
    </source>
</evidence>
<keyword evidence="2" id="KW-1185">Reference proteome</keyword>
<dbReference type="RefSeq" id="WP_285486296.1">
    <property type="nucleotide sequence ID" value="NZ_BSTI01000003.1"/>
</dbReference>
<comment type="caution">
    <text evidence="1">The sequence shown here is derived from an EMBL/GenBank/DDBJ whole genome shotgun (WGS) entry which is preliminary data.</text>
</comment>
<dbReference type="AlphaFoldDB" id="A0A9W6VDI9"/>
<reference evidence="1" key="1">
    <citation type="submission" date="2023-03" db="EMBL/GenBank/DDBJ databases">
        <title>Amycolatopsis taiwanensis NBRC 103393.</title>
        <authorList>
            <person name="Ichikawa N."/>
            <person name="Sato H."/>
            <person name="Tonouchi N."/>
        </authorList>
    </citation>
    <scope>NUCLEOTIDE SEQUENCE</scope>
    <source>
        <strain evidence="1">NBRC 103393</strain>
    </source>
</reference>
<sequence length="108" mass="11612">MSGYVEFTSGTGETKSKAGELGVQGQDFAALAKQGKADHEDLANLDTFGNDKLGARIMEQLKDVHTVFEAMEKIGGQLHTASSQLTDGVKIQEGSELENFLNVNKIKP</sequence>
<dbReference type="EMBL" id="BSTI01000003">
    <property type="protein sequence ID" value="GLY64820.1"/>
    <property type="molecule type" value="Genomic_DNA"/>
</dbReference>
<dbReference type="Proteomes" id="UP001165136">
    <property type="component" value="Unassembled WGS sequence"/>
</dbReference>
<gene>
    <name evidence="1" type="ORF">Atai01_14390</name>
</gene>
<proteinExistence type="predicted"/>
<evidence type="ECO:0000313" key="2">
    <source>
        <dbReference type="Proteomes" id="UP001165136"/>
    </source>
</evidence>
<accession>A0A9W6VDI9</accession>
<organism evidence="1 2">
    <name type="scientific">Amycolatopsis taiwanensis</name>
    <dbReference type="NCBI Taxonomy" id="342230"/>
    <lineage>
        <taxon>Bacteria</taxon>
        <taxon>Bacillati</taxon>
        <taxon>Actinomycetota</taxon>
        <taxon>Actinomycetes</taxon>
        <taxon>Pseudonocardiales</taxon>
        <taxon>Pseudonocardiaceae</taxon>
        <taxon>Amycolatopsis</taxon>
    </lineage>
</organism>